<evidence type="ECO:0000256" key="4">
    <source>
        <dbReference type="SAM" id="SignalP"/>
    </source>
</evidence>
<keyword evidence="3" id="KW-0472">Membrane</keyword>
<sequence>MALRALLLAVSILLASSFSATGGYEAAGDDDGGGAGLFLGHSSLIACAAAAPRASGDADGDGAAFQAGLAPLLAALPSAAAAKAAGFATLRSATTGARAFGLCFSGDPAPAGGSCLACLSAAVEAEAEGCGNDTRRAGVWRDGCLLAYAAAAADDDDRGGFQFLAGDARPYFDRLDRALADLARAQAETKGQSIWRMALSVLFYALAAVGAVFIVLLLLGAAAGIMLAETFVRHSAAGHAAAGAGQGGEGITAFVAATNGGSPIWSVAAQVRVY</sequence>
<keyword evidence="7" id="KW-1185">Reference proteome</keyword>
<evidence type="ECO:0000313" key="7">
    <source>
        <dbReference type="Proteomes" id="UP000324897"/>
    </source>
</evidence>
<evidence type="ECO:0000259" key="5">
    <source>
        <dbReference type="PROSITE" id="PS51473"/>
    </source>
</evidence>
<keyword evidence="1 4" id="KW-0732">Signal</keyword>
<dbReference type="InterPro" id="IPR038408">
    <property type="entry name" value="GNK2_sf"/>
</dbReference>
<evidence type="ECO:0000313" key="6">
    <source>
        <dbReference type="EMBL" id="TVU19968.1"/>
    </source>
</evidence>
<gene>
    <name evidence="6" type="ORF">EJB05_36153</name>
</gene>
<dbReference type="EMBL" id="RWGY01000029">
    <property type="protein sequence ID" value="TVU19968.1"/>
    <property type="molecule type" value="Genomic_DNA"/>
</dbReference>
<feature type="domain" description="Gnk2-homologous" evidence="5">
    <location>
        <begin position="47"/>
        <end position="153"/>
    </location>
</feature>
<reference evidence="6 7" key="1">
    <citation type="journal article" date="2019" name="Sci. Rep.">
        <title>A high-quality genome of Eragrostis curvula grass provides insights into Poaceae evolution and supports new strategies to enhance forage quality.</title>
        <authorList>
            <person name="Carballo J."/>
            <person name="Santos B.A.C.M."/>
            <person name="Zappacosta D."/>
            <person name="Garbus I."/>
            <person name="Selva J.P."/>
            <person name="Gallo C.A."/>
            <person name="Diaz A."/>
            <person name="Albertini E."/>
            <person name="Caccamo M."/>
            <person name="Echenique V."/>
        </authorList>
    </citation>
    <scope>NUCLEOTIDE SEQUENCE [LARGE SCALE GENOMIC DNA]</scope>
    <source>
        <strain evidence="7">cv. Victoria</strain>
        <tissue evidence="6">Leaf</tissue>
    </source>
</reference>
<keyword evidence="3" id="KW-1133">Transmembrane helix</keyword>
<protein>
    <recommendedName>
        <fullName evidence="5">Gnk2-homologous domain-containing protein</fullName>
    </recommendedName>
</protein>
<name>A0A5J9U9L1_9POAL</name>
<evidence type="ECO:0000256" key="2">
    <source>
        <dbReference type="ARBA" id="ARBA00022737"/>
    </source>
</evidence>
<dbReference type="AlphaFoldDB" id="A0A5J9U9L1"/>
<dbReference type="Gene3D" id="3.30.430.20">
    <property type="entry name" value="Gnk2 domain, C-X8-C-X2-C motif"/>
    <property type="match status" value="1"/>
</dbReference>
<comment type="caution">
    <text evidence="6">The sequence shown here is derived from an EMBL/GenBank/DDBJ whole genome shotgun (WGS) entry which is preliminary data.</text>
</comment>
<feature type="signal peptide" evidence="4">
    <location>
        <begin position="1"/>
        <end position="17"/>
    </location>
</feature>
<dbReference type="PANTHER" id="PTHR32099:SF62">
    <property type="entry name" value="GNK2-HOMOLOGOUS DOMAIN-CONTAINING PROTEIN"/>
    <property type="match status" value="1"/>
</dbReference>
<keyword evidence="3" id="KW-0812">Transmembrane</keyword>
<feature type="chain" id="PRO_5023884199" description="Gnk2-homologous domain-containing protein" evidence="4">
    <location>
        <begin position="18"/>
        <end position="274"/>
    </location>
</feature>
<feature type="non-terminal residue" evidence="6">
    <location>
        <position position="1"/>
    </location>
</feature>
<dbReference type="PROSITE" id="PS51473">
    <property type="entry name" value="GNK2"/>
    <property type="match status" value="1"/>
</dbReference>
<accession>A0A5J9U9L1</accession>
<dbReference type="OrthoDB" id="10592645at2759"/>
<evidence type="ECO:0000256" key="3">
    <source>
        <dbReference type="SAM" id="Phobius"/>
    </source>
</evidence>
<dbReference type="Pfam" id="PF01657">
    <property type="entry name" value="Stress-antifung"/>
    <property type="match status" value="1"/>
</dbReference>
<dbReference type="InterPro" id="IPR002902">
    <property type="entry name" value="GNK2"/>
</dbReference>
<evidence type="ECO:0000256" key="1">
    <source>
        <dbReference type="ARBA" id="ARBA00022729"/>
    </source>
</evidence>
<proteinExistence type="predicted"/>
<dbReference type="PANTHER" id="PTHR32099">
    <property type="entry name" value="CYSTEINE-RICH REPEAT SECRETORY PROTEIN"/>
    <property type="match status" value="1"/>
</dbReference>
<feature type="transmembrane region" description="Helical" evidence="3">
    <location>
        <begin position="201"/>
        <end position="228"/>
    </location>
</feature>
<organism evidence="6 7">
    <name type="scientific">Eragrostis curvula</name>
    <name type="common">weeping love grass</name>
    <dbReference type="NCBI Taxonomy" id="38414"/>
    <lineage>
        <taxon>Eukaryota</taxon>
        <taxon>Viridiplantae</taxon>
        <taxon>Streptophyta</taxon>
        <taxon>Embryophyta</taxon>
        <taxon>Tracheophyta</taxon>
        <taxon>Spermatophyta</taxon>
        <taxon>Magnoliopsida</taxon>
        <taxon>Liliopsida</taxon>
        <taxon>Poales</taxon>
        <taxon>Poaceae</taxon>
        <taxon>PACMAD clade</taxon>
        <taxon>Chloridoideae</taxon>
        <taxon>Eragrostideae</taxon>
        <taxon>Eragrostidinae</taxon>
        <taxon>Eragrostis</taxon>
    </lineage>
</organism>
<dbReference type="Gramene" id="TVU19968">
    <property type="protein sequence ID" value="TVU19968"/>
    <property type="gene ID" value="EJB05_36153"/>
</dbReference>
<dbReference type="Proteomes" id="UP000324897">
    <property type="component" value="Chromosome 7"/>
</dbReference>
<keyword evidence="2" id="KW-0677">Repeat</keyword>